<reference evidence="1" key="1">
    <citation type="submission" date="2014-09" db="EMBL/GenBank/DDBJ databases">
        <authorList>
            <person name="Magalhaes I.L.F."/>
            <person name="Oliveira U."/>
            <person name="Santos F.R."/>
            <person name="Vidigal T.H.D.A."/>
            <person name="Brescovit A.D."/>
            <person name="Santos A.J."/>
        </authorList>
    </citation>
    <scope>NUCLEOTIDE SEQUENCE</scope>
    <source>
        <tissue evidence="1">Shoot tissue taken approximately 20 cm above the soil surface</tissue>
    </source>
</reference>
<name>A0A0A8ZNI9_ARUDO</name>
<dbReference type="AlphaFoldDB" id="A0A0A8ZNI9"/>
<sequence length="49" mass="5521">MDIDDQPSDGRRNTCRFALGRCFRPFSSSLKSTESTEALVVQRKGKTEV</sequence>
<evidence type="ECO:0000313" key="1">
    <source>
        <dbReference type="EMBL" id="JAD39243.1"/>
    </source>
</evidence>
<accession>A0A0A8ZNI9</accession>
<protein>
    <submittedName>
        <fullName evidence="1">Uncharacterized protein</fullName>
    </submittedName>
</protein>
<proteinExistence type="predicted"/>
<organism evidence="1">
    <name type="scientific">Arundo donax</name>
    <name type="common">Giant reed</name>
    <name type="synonym">Donax arundinaceus</name>
    <dbReference type="NCBI Taxonomy" id="35708"/>
    <lineage>
        <taxon>Eukaryota</taxon>
        <taxon>Viridiplantae</taxon>
        <taxon>Streptophyta</taxon>
        <taxon>Embryophyta</taxon>
        <taxon>Tracheophyta</taxon>
        <taxon>Spermatophyta</taxon>
        <taxon>Magnoliopsida</taxon>
        <taxon>Liliopsida</taxon>
        <taxon>Poales</taxon>
        <taxon>Poaceae</taxon>
        <taxon>PACMAD clade</taxon>
        <taxon>Arundinoideae</taxon>
        <taxon>Arundineae</taxon>
        <taxon>Arundo</taxon>
    </lineage>
</organism>
<reference evidence="1" key="2">
    <citation type="journal article" date="2015" name="Data Brief">
        <title>Shoot transcriptome of the giant reed, Arundo donax.</title>
        <authorList>
            <person name="Barrero R.A."/>
            <person name="Guerrero F.D."/>
            <person name="Moolhuijzen P."/>
            <person name="Goolsby J.A."/>
            <person name="Tidwell J."/>
            <person name="Bellgard S.E."/>
            <person name="Bellgard M.I."/>
        </authorList>
    </citation>
    <scope>NUCLEOTIDE SEQUENCE</scope>
    <source>
        <tissue evidence="1">Shoot tissue taken approximately 20 cm above the soil surface</tissue>
    </source>
</reference>
<dbReference type="EMBL" id="GBRH01258652">
    <property type="protein sequence ID" value="JAD39243.1"/>
    <property type="molecule type" value="Transcribed_RNA"/>
</dbReference>